<name>A0A5B7KGT8_PORTR</name>
<reference evidence="1 2" key="1">
    <citation type="submission" date="2019-05" db="EMBL/GenBank/DDBJ databases">
        <title>Another draft genome of Portunus trituberculatus and its Hox gene families provides insights of decapod evolution.</title>
        <authorList>
            <person name="Jeong J.-H."/>
            <person name="Song I."/>
            <person name="Kim S."/>
            <person name="Choi T."/>
            <person name="Kim D."/>
            <person name="Ryu S."/>
            <person name="Kim W."/>
        </authorList>
    </citation>
    <scope>NUCLEOTIDE SEQUENCE [LARGE SCALE GENOMIC DNA]</scope>
    <source>
        <tissue evidence="1">Muscle</tissue>
    </source>
</reference>
<proteinExistence type="predicted"/>
<dbReference type="EMBL" id="VSRR010148687">
    <property type="protein sequence ID" value="MPD05967.1"/>
    <property type="molecule type" value="Genomic_DNA"/>
</dbReference>
<dbReference type="AlphaFoldDB" id="A0A5B7KGT8"/>
<gene>
    <name evidence="1" type="ORF">E2C01_101742</name>
</gene>
<protein>
    <submittedName>
        <fullName evidence="1">Uncharacterized protein</fullName>
    </submittedName>
</protein>
<evidence type="ECO:0000313" key="1">
    <source>
        <dbReference type="EMBL" id="MPD05967.1"/>
    </source>
</evidence>
<organism evidence="1 2">
    <name type="scientific">Portunus trituberculatus</name>
    <name type="common">Swimming crab</name>
    <name type="synonym">Neptunus trituberculatus</name>
    <dbReference type="NCBI Taxonomy" id="210409"/>
    <lineage>
        <taxon>Eukaryota</taxon>
        <taxon>Metazoa</taxon>
        <taxon>Ecdysozoa</taxon>
        <taxon>Arthropoda</taxon>
        <taxon>Crustacea</taxon>
        <taxon>Multicrustacea</taxon>
        <taxon>Malacostraca</taxon>
        <taxon>Eumalacostraca</taxon>
        <taxon>Eucarida</taxon>
        <taxon>Decapoda</taxon>
        <taxon>Pleocyemata</taxon>
        <taxon>Brachyura</taxon>
        <taxon>Eubrachyura</taxon>
        <taxon>Portunoidea</taxon>
        <taxon>Portunidae</taxon>
        <taxon>Portuninae</taxon>
        <taxon>Portunus</taxon>
    </lineage>
</organism>
<dbReference type="Proteomes" id="UP000324222">
    <property type="component" value="Unassembled WGS sequence"/>
</dbReference>
<sequence>MVQVEARRCADGRDIIRRSGMTYRSSDGQGHRPSRCFQPSVGYRPHSPGLPFHISDGAAILAVVYLPASFTR</sequence>
<accession>A0A5B7KGT8</accession>
<evidence type="ECO:0000313" key="2">
    <source>
        <dbReference type="Proteomes" id="UP000324222"/>
    </source>
</evidence>
<comment type="caution">
    <text evidence="1">The sequence shown here is derived from an EMBL/GenBank/DDBJ whole genome shotgun (WGS) entry which is preliminary data.</text>
</comment>
<keyword evidence="2" id="KW-1185">Reference proteome</keyword>